<sequence>MGTMGTLSLSNYEDVSIETPWGELSGRWYGNRSERPILAIHGWMDNLGSFDRLIPLLPDYLGVLCIDLAGHGCSSSLPPGLHYSADDWILTIARVMKAYKWQKVSLMGHSLGGILSFIFTALGPHRVDLLITLDVLVAPLESAESINTMAYFMEKHLVEEERTALAGMMEPLTYSLPQLRHILSKGSSNSVPPELTHHLMYRTVAKSKLYPDKFYFTRDGRTKFYSLLPMNPGLAAELARCIKDTPYLVLKGSKSHFIGPGSDEAISILKSQNPHFEIYELPGAHHVHITCPDLCAKHIVPFLRRHRPPKVEGWSLADGDAALSAREHREAQESFFARSQKRQHKL</sequence>
<organism evidence="4 5">
    <name type="scientific">Drosophila navojoa</name>
    <name type="common">Fruit fly</name>
    <dbReference type="NCBI Taxonomy" id="7232"/>
    <lineage>
        <taxon>Eukaryota</taxon>
        <taxon>Metazoa</taxon>
        <taxon>Ecdysozoa</taxon>
        <taxon>Arthropoda</taxon>
        <taxon>Hexapoda</taxon>
        <taxon>Insecta</taxon>
        <taxon>Pterygota</taxon>
        <taxon>Neoptera</taxon>
        <taxon>Endopterygota</taxon>
        <taxon>Diptera</taxon>
        <taxon>Brachycera</taxon>
        <taxon>Muscomorpha</taxon>
        <taxon>Ephydroidea</taxon>
        <taxon>Drosophilidae</taxon>
        <taxon>Drosophila</taxon>
    </lineage>
</organism>
<dbReference type="SUPFAM" id="SSF53474">
    <property type="entry name" value="alpha/beta-Hydrolases"/>
    <property type="match status" value="1"/>
</dbReference>
<keyword evidence="2" id="KW-0378">Hydrolase</keyword>
<dbReference type="GO" id="GO:0016787">
    <property type="term" value="F:hydrolase activity"/>
    <property type="evidence" value="ECO:0007669"/>
    <property type="project" value="UniProtKB-KW"/>
</dbReference>
<protein>
    <recommendedName>
        <fullName evidence="3">AB hydrolase-1 domain-containing protein</fullName>
    </recommendedName>
</protein>
<evidence type="ECO:0000313" key="5">
    <source>
        <dbReference type="Proteomes" id="UP000295192"/>
    </source>
</evidence>
<dbReference type="Gene3D" id="3.40.50.1820">
    <property type="entry name" value="alpha/beta hydrolase"/>
    <property type="match status" value="1"/>
</dbReference>
<evidence type="ECO:0000259" key="3">
    <source>
        <dbReference type="Pfam" id="PF00561"/>
    </source>
</evidence>
<dbReference type="OMA" id="DDWILTI"/>
<dbReference type="Pfam" id="PF00561">
    <property type="entry name" value="Abhydrolase_1"/>
    <property type="match status" value="1"/>
</dbReference>
<dbReference type="OrthoDB" id="190201at2759"/>
<dbReference type="PANTHER" id="PTHR43798:SF14">
    <property type="entry name" value="SERINE HYDROLASE-LIKE PROTEIN DDB_G0286239"/>
    <property type="match status" value="1"/>
</dbReference>
<gene>
    <name evidence="4" type="ORF">AWZ03_006453</name>
</gene>
<evidence type="ECO:0000256" key="2">
    <source>
        <dbReference type="ARBA" id="ARBA00022801"/>
    </source>
</evidence>
<dbReference type="Proteomes" id="UP000295192">
    <property type="component" value="Unassembled WGS sequence"/>
</dbReference>
<evidence type="ECO:0000313" key="4">
    <source>
        <dbReference type="EMBL" id="TDG47188.1"/>
    </source>
</evidence>
<dbReference type="AlphaFoldDB" id="A0A484BEM9"/>
<feature type="domain" description="AB hydrolase-1" evidence="3">
    <location>
        <begin position="36"/>
        <end position="290"/>
    </location>
</feature>
<dbReference type="EMBL" id="LSRL02000048">
    <property type="protein sequence ID" value="TDG47188.1"/>
    <property type="molecule type" value="Genomic_DNA"/>
</dbReference>
<dbReference type="InterPro" id="IPR050266">
    <property type="entry name" value="AB_hydrolase_sf"/>
</dbReference>
<dbReference type="InterPro" id="IPR000073">
    <property type="entry name" value="AB_hydrolase_1"/>
</dbReference>
<comment type="similarity">
    <text evidence="1">Belongs to the AB hydrolase superfamily.</text>
</comment>
<reference evidence="4 5" key="1">
    <citation type="journal article" date="2019" name="J. Hered.">
        <title>An Improved Genome Assembly for Drosophila navojoa, the Basal Species in the mojavensis Cluster.</title>
        <authorList>
            <person name="Vanderlinde T."/>
            <person name="Dupim E.G."/>
            <person name="Nazario-Yepiz N.O."/>
            <person name="Carvalho A.B."/>
        </authorList>
    </citation>
    <scope>NUCLEOTIDE SEQUENCE [LARGE SCALE GENOMIC DNA]</scope>
    <source>
        <strain evidence="4">Navoj_Jal97</strain>
        <tissue evidence="4">Whole organism</tissue>
    </source>
</reference>
<dbReference type="GO" id="GO:0016020">
    <property type="term" value="C:membrane"/>
    <property type="evidence" value="ECO:0007669"/>
    <property type="project" value="TreeGrafter"/>
</dbReference>
<name>A0A484BEM9_DRONA</name>
<accession>A0A484BEM9</accession>
<dbReference type="PANTHER" id="PTHR43798">
    <property type="entry name" value="MONOACYLGLYCEROL LIPASE"/>
    <property type="match status" value="1"/>
</dbReference>
<keyword evidence="5" id="KW-1185">Reference proteome</keyword>
<dbReference type="InterPro" id="IPR029058">
    <property type="entry name" value="AB_hydrolase_fold"/>
</dbReference>
<proteinExistence type="inferred from homology"/>
<dbReference type="KEGG" id="dnv:108650822"/>
<comment type="caution">
    <text evidence="4">The sequence shown here is derived from an EMBL/GenBank/DDBJ whole genome shotgun (WGS) entry which is preliminary data.</text>
</comment>
<evidence type="ECO:0000256" key="1">
    <source>
        <dbReference type="ARBA" id="ARBA00008645"/>
    </source>
</evidence>